<sequence>MALYHVWFATKRRKWLLQGEVGEAATELIVAVAKEKNINLMECKTVVDHVHLLIAVADRTHLSKAMNLLKGATSRGLFQRFPDLKLDAGLNSFWQHRYAAKVVPETAAASVGQYIRTQWERLDRYER</sequence>
<comment type="caution">
    <text evidence="2">The sequence shown here is derived from an EMBL/GenBank/DDBJ whole genome shotgun (WGS) entry which is preliminary data.</text>
</comment>
<reference evidence="2" key="1">
    <citation type="journal article" date="2014" name="Front. Microbiol.">
        <title>High frequency of phylogenetically diverse reductive dehalogenase-homologous genes in deep subseafloor sedimentary metagenomes.</title>
        <authorList>
            <person name="Kawai M."/>
            <person name="Futagami T."/>
            <person name="Toyoda A."/>
            <person name="Takaki Y."/>
            <person name="Nishi S."/>
            <person name="Hori S."/>
            <person name="Arai W."/>
            <person name="Tsubouchi T."/>
            <person name="Morono Y."/>
            <person name="Uchiyama I."/>
            <person name="Ito T."/>
            <person name="Fujiyama A."/>
            <person name="Inagaki F."/>
            <person name="Takami H."/>
        </authorList>
    </citation>
    <scope>NUCLEOTIDE SEQUENCE</scope>
    <source>
        <strain evidence="2">Expedition CK06-06</strain>
    </source>
</reference>
<dbReference type="PANTHER" id="PTHR33360">
    <property type="entry name" value="TRANSPOSASE FOR INSERTION SEQUENCE ELEMENT IS200"/>
    <property type="match status" value="1"/>
</dbReference>
<gene>
    <name evidence="2" type="ORF">S01H1_01393</name>
</gene>
<proteinExistence type="predicted"/>
<protein>
    <recommendedName>
        <fullName evidence="1">Transposase IS200-like domain-containing protein</fullName>
    </recommendedName>
</protein>
<evidence type="ECO:0000259" key="1">
    <source>
        <dbReference type="SMART" id="SM01321"/>
    </source>
</evidence>
<accession>X0TUH5</accession>
<dbReference type="NCBIfam" id="NF033573">
    <property type="entry name" value="transpos_IS200"/>
    <property type="match status" value="1"/>
</dbReference>
<organism evidence="2">
    <name type="scientific">marine sediment metagenome</name>
    <dbReference type="NCBI Taxonomy" id="412755"/>
    <lineage>
        <taxon>unclassified sequences</taxon>
        <taxon>metagenomes</taxon>
        <taxon>ecological metagenomes</taxon>
    </lineage>
</organism>
<dbReference type="EMBL" id="BARS01000597">
    <property type="protein sequence ID" value="GAF79770.1"/>
    <property type="molecule type" value="Genomic_DNA"/>
</dbReference>
<feature type="domain" description="Transposase IS200-like" evidence="1">
    <location>
        <begin position="1"/>
        <end position="118"/>
    </location>
</feature>
<dbReference type="AlphaFoldDB" id="X0TUH5"/>
<dbReference type="Gene3D" id="3.30.70.1290">
    <property type="entry name" value="Transposase IS200-like"/>
    <property type="match status" value="1"/>
</dbReference>
<dbReference type="SUPFAM" id="SSF143422">
    <property type="entry name" value="Transposase IS200-like"/>
    <property type="match status" value="1"/>
</dbReference>
<dbReference type="GO" id="GO:0006313">
    <property type="term" value="P:DNA transposition"/>
    <property type="evidence" value="ECO:0007669"/>
    <property type="project" value="InterPro"/>
</dbReference>
<dbReference type="InterPro" id="IPR002686">
    <property type="entry name" value="Transposase_17"/>
</dbReference>
<name>X0TUH5_9ZZZZ</name>
<dbReference type="GO" id="GO:0003677">
    <property type="term" value="F:DNA binding"/>
    <property type="evidence" value="ECO:0007669"/>
    <property type="project" value="InterPro"/>
</dbReference>
<dbReference type="Pfam" id="PF01797">
    <property type="entry name" value="Y1_Tnp"/>
    <property type="match status" value="1"/>
</dbReference>
<dbReference type="PANTHER" id="PTHR33360:SF2">
    <property type="entry name" value="TRANSPOSASE FOR INSERTION SEQUENCE ELEMENT IS200"/>
    <property type="match status" value="1"/>
</dbReference>
<evidence type="ECO:0000313" key="2">
    <source>
        <dbReference type="EMBL" id="GAF79770.1"/>
    </source>
</evidence>
<dbReference type="InterPro" id="IPR036515">
    <property type="entry name" value="Transposase_17_sf"/>
</dbReference>
<dbReference type="SMART" id="SM01321">
    <property type="entry name" value="Y1_Tnp"/>
    <property type="match status" value="1"/>
</dbReference>
<dbReference type="GO" id="GO:0004803">
    <property type="term" value="F:transposase activity"/>
    <property type="evidence" value="ECO:0007669"/>
    <property type="project" value="InterPro"/>
</dbReference>